<dbReference type="PANTHER" id="PTHR35802:SF1">
    <property type="entry name" value="PROTEASE SYNTHASE AND SPORULATION PROTEIN PAI 2"/>
    <property type="match status" value="1"/>
</dbReference>
<dbReference type="AlphaFoldDB" id="A0A7Y9T394"/>
<sequence length="210" mass="23638">MYIPRANSETRTPVIHKLIEEHPFASLITMGTAGLFASHIPMVLERDGTPLGRLKGHLSRANQQWREFSPEVEALAIFSGPQHYITPNWYPEKQESGKVVPTWNYVVVHAYGHLRVVEDSQWLMAHLHSLTTIHEADSPAPWKIEDAPADYIASQIKGIVGLEMVIDRLEGKWKVSQNRSEQDRNGVANGLADLNTTDSHAMKSLVEKRS</sequence>
<proteinExistence type="predicted"/>
<dbReference type="PIRSF" id="PIRSF010372">
    <property type="entry name" value="PaiB"/>
    <property type="match status" value="1"/>
</dbReference>
<evidence type="ECO:0000313" key="1">
    <source>
        <dbReference type="EMBL" id="NYF50129.1"/>
    </source>
</evidence>
<name>A0A7Y9T394_9BACT</name>
<dbReference type="EMBL" id="JACCCV010000001">
    <property type="protein sequence ID" value="NYF50129.1"/>
    <property type="molecule type" value="Genomic_DNA"/>
</dbReference>
<dbReference type="Gene3D" id="2.30.110.10">
    <property type="entry name" value="Electron Transport, Fmn-binding Protein, Chain A"/>
    <property type="match status" value="1"/>
</dbReference>
<dbReference type="InterPro" id="IPR007396">
    <property type="entry name" value="TR_PAI2-type"/>
</dbReference>
<dbReference type="PANTHER" id="PTHR35802">
    <property type="entry name" value="PROTEASE SYNTHASE AND SPORULATION PROTEIN PAI 2"/>
    <property type="match status" value="1"/>
</dbReference>
<reference evidence="1 2" key="1">
    <citation type="submission" date="2020-07" db="EMBL/GenBank/DDBJ databases">
        <title>Genomic Encyclopedia of Type Strains, Phase IV (KMG-V): Genome sequencing to study the core and pangenomes of soil and plant-associated prokaryotes.</title>
        <authorList>
            <person name="Whitman W."/>
        </authorList>
    </citation>
    <scope>NUCLEOTIDE SEQUENCE [LARGE SCALE GENOMIC DNA]</scope>
    <source>
        <strain evidence="1 2">M8UP30</strain>
    </source>
</reference>
<dbReference type="Proteomes" id="UP000534186">
    <property type="component" value="Unassembled WGS sequence"/>
</dbReference>
<dbReference type="SUPFAM" id="SSF50475">
    <property type="entry name" value="FMN-binding split barrel"/>
    <property type="match status" value="1"/>
</dbReference>
<protein>
    <submittedName>
        <fullName evidence="1">Transcriptional regulator</fullName>
    </submittedName>
</protein>
<comment type="caution">
    <text evidence="1">The sequence shown here is derived from an EMBL/GenBank/DDBJ whole genome shotgun (WGS) entry which is preliminary data.</text>
</comment>
<dbReference type="InterPro" id="IPR012349">
    <property type="entry name" value="Split_barrel_FMN-bd"/>
</dbReference>
<dbReference type="Pfam" id="PF04299">
    <property type="entry name" value="FMN_bind_2"/>
    <property type="match status" value="1"/>
</dbReference>
<evidence type="ECO:0000313" key="2">
    <source>
        <dbReference type="Proteomes" id="UP000534186"/>
    </source>
</evidence>
<organism evidence="1 2">
    <name type="scientific">Tunturiibacter lichenicola</name>
    <dbReference type="NCBI Taxonomy" id="2051959"/>
    <lineage>
        <taxon>Bacteria</taxon>
        <taxon>Pseudomonadati</taxon>
        <taxon>Acidobacteriota</taxon>
        <taxon>Terriglobia</taxon>
        <taxon>Terriglobales</taxon>
        <taxon>Acidobacteriaceae</taxon>
        <taxon>Tunturiibacter</taxon>
    </lineage>
</organism>
<gene>
    <name evidence="1" type="ORF">HDF12_000494</name>
</gene>
<accession>A0A7Y9T394</accession>